<feature type="transmembrane region" description="Helical" evidence="7">
    <location>
        <begin position="149"/>
        <end position="173"/>
    </location>
</feature>
<keyword evidence="4 7" id="KW-1133">Transmembrane helix</keyword>
<feature type="transmembrane region" description="Helical" evidence="7">
    <location>
        <begin position="450"/>
        <end position="470"/>
    </location>
</feature>
<reference evidence="9 10" key="1">
    <citation type="submission" date="2014-04" db="EMBL/GenBank/DDBJ databases">
        <authorList>
            <consortium name="DOE Joint Genome Institute"/>
            <person name="Kuo A."/>
            <person name="Girlanda M."/>
            <person name="Perotto S."/>
            <person name="Kohler A."/>
            <person name="Nagy L.G."/>
            <person name="Floudas D."/>
            <person name="Copeland A."/>
            <person name="Barry K.W."/>
            <person name="Cichocki N."/>
            <person name="Veneault-Fourrey C."/>
            <person name="LaButti K."/>
            <person name="Lindquist E.A."/>
            <person name="Lipzen A."/>
            <person name="Lundell T."/>
            <person name="Morin E."/>
            <person name="Murat C."/>
            <person name="Sun H."/>
            <person name="Tunlid A."/>
            <person name="Henrissat B."/>
            <person name="Grigoriev I.V."/>
            <person name="Hibbett D.S."/>
            <person name="Martin F."/>
            <person name="Nordberg H.P."/>
            <person name="Cantor M.N."/>
            <person name="Hua S.X."/>
        </authorList>
    </citation>
    <scope>NUCLEOTIDE SEQUENCE [LARGE SCALE GENOMIC DNA]</scope>
    <source>
        <strain evidence="9 10">MUT 4182</strain>
    </source>
</reference>
<evidence type="ECO:0000256" key="3">
    <source>
        <dbReference type="ARBA" id="ARBA00022692"/>
    </source>
</evidence>
<dbReference type="PROSITE" id="PS50850">
    <property type="entry name" value="MFS"/>
    <property type="match status" value="1"/>
</dbReference>
<evidence type="ECO:0000256" key="7">
    <source>
        <dbReference type="SAM" id="Phobius"/>
    </source>
</evidence>
<dbReference type="Proteomes" id="UP000054248">
    <property type="component" value="Unassembled WGS sequence"/>
</dbReference>
<feature type="transmembrane region" description="Helical" evidence="7">
    <location>
        <begin position="336"/>
        <end position="357"/>
    </location>
</feature>
<evidence type="ECO:0000256" key="5">
    <source>
        <dbReference type="ARBA" id="ARBA00023136"/>
    </source>
</evidence>
<feature type="transmembrane region" description="Helical" evidence="7">
    <location>
        <begin position="92"/>
        <end position="110"/>
    </location>
</feature>
<evidence type="ECO:0000259" key="8">
    <source>
        <dbReference type="PROSITE" id="PS50850"/>
    </source>
</evidence>
<dbReference type="GO" id="GO:0016020">
    <property type="term" value="C:membrane"/>
    <property type="evidence" value="ECO:0007669"/>
    <property type="project" value="UniProtKB-SubCell"/>
</dbReference>
<dbReference type="HOGENOM" id="CLU_001265_54_6_1"/>
<dbReference type="InterPro" id="IPR020846">
    <property type="entry name" value="MFS_dom"/>
</dbReference>
<organism evidence="9 10">
    <name type="scientific">Tulasnella calospora MUT 4182</name>
    <dbReference type="NCBI Taxonomy" id="1051891"/>
    <lineage>
        <taxon>Eukaryota</taxon>
        <taxon>Fungi</taxon>
        <taxon>Dikarya</taxon>
        <taxon>Basidiomycota</taxon>
        <taxon>Agaricomycotina</taxon>
        <taxon>Agaricomycetes</taxon>
        <taxon>Cantharellales</taxon>
        <taxon>Tulasnellaceae</taxon>
        <taxon>Tulasnella</taxon>
    </lineage>
</organism>
<gene>
    <name evidence="9" type="ORF">M407DRAFT_210142</name>
</gene>
<dbReference type="InterPro" id="IPR001958">
    <property type="entry name" value="Tet-R_TetA/multi-R_MdtG-like"/>
</dbReference>
<dbReference type="InterPro" id="IPR011701">
    <property type="entry name" value="MFS"/>
</dbReference>
<dbReference type="OrthoDB" id="419616at2759"/>
<feature type="domain" description="Major facilitator superfamily (MFS) profile" evidence="8">
    <location>
        <begin position="20"/>
        <end position="475"/>
    </location>
</feature>
<keyword evidence="3 7" id="KW-0812">Transmembrane</keyword>
<name>A0A0C3LKT9_9AGAM</name>
<sequence length="477" mass="51802">MEEQPLIPSKRNPTPLPKRQLATILFARLAEPIAYTQIFPYIAQMVEELHIASDKKKIGFYAGLIDGLFAFSQVCTIWYWGRLSDRIGRKPVVLFGLSGVCIATLLYGLSTSLWQLMLSRILIGSLCGNVAVIQSMVIDITDETNAGQALPLVSATYSTGAIIGPLIGGLLSHPAERYPNVFGKFELLRRKPFFLPCFISSMMTLLSITSSILFLNETLPSIVKTKESVRNSGVEHGYGTTGADPVKPESQPPTARQLLSDPLVRWLVLASFVVATIGLGFNALFVLFAYTPIRLGGLDRQPAEIGLAMSALGVIGILITGFVYPHVQQRFDCRNIFIFCMSMWPIVYTLLPITGMIARATLPLSNYNLSPPPLGGIWVYVIFTLFLVRIGFLSFSAHFLIVRSAAQGSNAVGALFGLTQSAFSLGEGVGPALASSLFAISIDKMVLGGYLVWIIMVGLALGGVQVARILRGIPQPK</sequence>
<protein>
    <recommendedName>
        <fullName evidence="8">Major facilitator superfamily (MFS) profile domain-containing protein</fullName>
    </recommendedName>
</protein>
<dbReference type="SUPFAM" id="SSF103473">
    <property type="entry name" value="MFS general substrate transporter"/>
    <property type="match status" value="1"/>
</dbReference>
<evidence type="ECO:0000256" key="4">
    <source>
        <dbReference type="ARBA" id="ARBA00022989"/>
    </source>
</evidence>
<evidence type="ECO:0000256" key="2">
    <source>
        <dbReference type="ARBA" id="ARBA00022448"/>
    </source>
</evidence>
<comment type="subcellular location">
    <subcellularLocation>
        <location evidence="1">Membrane</location>
        <topology evidence="1">Multi-pass membrane protein</topology>
    </subcellularLocation>
</comment>
<feature type="transmembrane region" description="Helical" evidence="7">
    <location>
        <begin position="305"/>
        <end position="324"/>
    </location>
</feature>
<dbReference type="Pfam" id="PF07690">
    <property type="entry name" value="MFS_1"/>
    <property type="match status" value="1"/>
</dbReference>
<accession>A0A0C3LKT9</accession>
<feature type="transmembrane region" description="Helical" evidence="7">
    <location>
        <begin position="266"/>
        <end position="293"/>
    </location>
</feature>
<keyword evidence="5 7" id="KW-0472">Membrane</keyword>
<feature type="transmembrane region" description="Helical" evidence="7">
    <location>
        <begin position="377"/>
        <end position="402"/>
    </location>
</feature>
<dbReference type="PANTHER" id="PTHR23504:SF15">
    <property type="entry name" value="MAJOR FACILITATOR SUPERFAMILY (MFS) PROFILE DOMAIN-CONTAINING PROTEIN"/>
    <property type="match status" value="1"/>
</dbReference>
<proteinExistence type="predicted"/>
<evidence type="ECO:0000313" key="10">
    <source>
        <dbReference type="Proteomes" id="UP000054248"/>
    </source>
</evidence>
<keyword evidence="10" id="KW-1185">Reference proteome</keyword>
<feature type="transmembrane region" description="Helical" evidence="7">
    <location>
        <begin position="414"/>
        <end position="438"/>
    </location>
</feature>
<keyword evidence="2" id="KW-0813">Transport</keyword>
<dbReference type="AlphaFoldDB" id="A0A0C3LKT9"/>
<evidence type="ECO:0000256" key="1">
    <source>
        <dbReference type="ARBA" id="ARBA00004141"/>
    </source>
</evidence>
<feature type="transmembrane region" description="Helical" evidence="7">
    <location>
        <begin position="58"/>
        <end position="80"/>
    </location>
</feature>
<evidence type="ECO:0000256" key="6">
    <source>
        <dbReference type="SAM" id="MobiDB-lite"/>
    </source>
</evidence>
<dbReference type="EMBL" id="KN822942">
    <property type="protein sequence ID" value="KIO34743.1"/>
    <property type="molecule type" value="Genomic_DNA"/>
</dbReference>
<feature type="transmembrane region" description="Helical" evidence="7">
    <location>
        <begin position="116"/>
        <end position="137"/>
    </location>
</feature>
<feature type="transmembrane region" description="Helical" evidence="7">
    <location>
        <begin position="193"/>
        <end position="215"/>
    </location>
</feature>
<dbReference type="PANTHER" id="PTHR23504">
    <property type="entry name" value="MAJOR FACILITATOR SUPERFAMILY DOMAIN-CONTAINING PROTEIN 10"/>
    <property type="match status" value="1"/>
</dbReference>
<dbReference type="Gene3D" id="1.20.1250.20">
    <property type="entry name" value="MFS general substrate transporter like domains"/>
    <property type="match status" value="1"/>
</dbReference>
<dbReference type="PRINTS" id="PR01035">
    <property type="entry name" value="TCRTETA"/>
</dbReference>
<reference evidence="10" key="2">
    <citation type="submission" date="2015-01" db="EMBL/GenBank/DDBJ databases">
        <title>Evolutionary Origins and Diversification of the Mycorrhizal Mutualists.</title>
        <authorList>
            <consortium name="DOE Joint Genome Institute"/>
            <consortium name="Mycorrhizal Genomics Consortium"/>
            <person name="Kohler A."/>
            <person name="Kuo A."/>
            <person name="Nagy L.G."/>
            <person name="Floudas D."/>
            <person name="Copeland A."/>
            <person name="Barry K.W."/>
            <person name="Cichocki N."/>
            <person name="Veneault-Fourrey C."/>
            <person name="LaButti K."/>
            <person name="Lindquist E.A."/>
            <person name="Lipzen A."/>
            <person name="Lundell T."/>
            <person name="Morin E."/>
            <person name="Murat C."/>
            <person name="Riley R."/>
            <person name="Ohm R."/>
            <person name="Sun H."/>
            <person name="Tunlid A."/>
            <person name="Henrissat B."/>
            <person name="Grigoriev I.V."/>
            <person name="Hibbett D.S."/>
            <person name="Martin F."/>
        </authorList>
    </citation>
    <scope>NUCLEOTIDE SEQUENCE [LARGE SCALE GENOMIC DNA]</scope>
    <source>
        <strain evidence="10">MUT 4182</strain>
    </source>
</reference>
<feature type="transmembrane region" description="Helical" evidence="7">
    <location>
        <begin position="21"/>
        <end position="38"/>
    </location>
</feature>
<dbReference type="CDD" id="cd17330">
    <property type="entry name" value="MFS_SLC46_TetA_like"/>
    <property type="match status" value="1"/>
</dbReference>
<feature type="region of interest" description="Disordered" evidence="6">
    <location>
        <begin position="232"/>
        <end position="253"/>
    </location>
</feature>
<dbReference type="GO" id="GO:0022857">
    <property type="term" value="F:transmembrane transporter activity"/>
    <property type="evidence" value="ECO:0007669"/>
    <property type="project" value="InterPro"/>
</dbReference>
<evidence type="ECO:0000313" key="9">
    <source>
        <dbReference type="EMBL" id="KIO34743.1"/>
    </source>
</evidence>
<dbReference type="InterPro" id="IPR036259">
    <property type="entry name" value="MFS_trans_sf"/>
</dbReference>